<gene>
    <name evidence="2" type="ORF">A9309_00165</name>
</gene>
<proteinExistence type="inferred from homology"/>
<accession>A0A1B8Q8A6</accession>
<name>A0A1B8Q8A6_MORLA</name>
<dbReference type="AlphaFoldDB" id="A0A1B8Q8A6"/>
<dbReference type="OrthoDB" id="6649369at2"/>
<evidence type="ECO:0000256" key="1">
    <source>
        <dbReference type="ARBA" id="ARBA00043985"/>
    </source>
</evidence>
<evidence type="ECO:0000313" key="2">
    <source>
        <dbReference type="EMBL" id="OBX67378.1"/>
    </source>
</evidence>
<reference evidence="2 3" key="1">
    <citation type="submission" date="2016-06" db="EMBL/GenBank/DDBJ databases">
        <title>Draft genome of Moraxella lacunata CCUG 57757A.</title>
        <authorList>
            <person name="Salva-Serra F."/>
            <person name="Engstrom-Jakobsson H."/>
            <person name="Thorell K."/>
            <person name="Gonzales-Siles L."/>
            <person name="Karlsson R."/>
            <person name="Boulund F."/>
            <person name="Engstrand L."/>
            <person name="Kristiansson E."/>
            <person name="Moore E."/>
        </authorList>
    </citation>
    <scope>NUCLEOTIDE SEQUENCE [LARGE SCALE GENOMIC DNA]</scope>
    <source>
        <strain evidence="2 3">CCUG 57757A</strain>
    </source>
</reference>
<evidence type="ECO:0008006" key="4">
    <source>
        <dbReference type="Google" id="ProtNLM"/>
    </source>
</evidence>
<comment type="similarity">
    <text evidence="1">Belongs to the PspA/Vipp/IM30 family.</text>
</comment>
<organism evidence="2 3">
    <name type="scientific">Moraxella lacunata</name>
    <dbReference type="NCBI Taxonomy" id="477"/>
    <lineage>
        <taxon>Bacteria</taxon>
        <taxon>Pseudomonadati</taxon>
        <taxon>Pseudomonadota</taxon>
        <taxon>Gammaproteobacteria</taxon>
        <taxon>Moraxellales</taxon>
        <taxon>Moraxellaceae</taxon>
        <taxon>Moraxella</taxon>
    </lineage>
</organism>
<dbReference type="InterPro" id="IPR007157">
    <property type="entry name" value="PspA_VIPP1"/>
</dbReference>
<protein>
    <recommendedName>
        <fullName evidence="4">Phage shock protein PspA</fullName>
    </recommendedName>
</protein>
<dbReference type="Pfam" id="PF04012">
    <property type="entry name" value="PspA_IM30"/>
    <property type="match status" value="1"/>
</dbReference>
<comment type="caution">
    <text evidence="2">The sequence shown here is derived from an EMBL/GenBank/DDBJ whole genome shotgun (WGS) entry which is preliminary data.</text>
</comment>
<dbReference type="EMBL" id="LZMS01000001">
    <property type="protein sequence ID" value="OBX67378.1"/>
    <property type="molecule type" value="Genomic_DNA"/>
</dbReference>
<evidence type="ECO:0000313" key="3">
    <source>
        <dbReference type="Proteomes" id="UP000092607"/>
    </source>
</evidence>
<dbReference type="Proteomes" id="UP000092607">
    <property type="component" value="Unassembled WGS sequence"/>
</dbReference>
<dbReference type="RefSeq" id="WP_065255869.1">
    <property type="nucleotide sequence ID" value="NZ_JARDJM010000034.1"/>
</dbReference>
<sequence length="221" mass="24225">MSETLSYRVGRLVSGGFHAMLDKAEDLAPMVAFNENLRELDKAIDEVRGELGKVVAQKHLASKKLNDENTRHESLNDSIMTAVNVGRDDLAQVGIAEQMDIEARIPVLENTIADCTDKEKELEGFIIALQAKRREISLAIEQYQQTVATSGANGQTAGASSLDKIAQRADKASNAFDRTMSRQTGMAHNTSGNGNAQGLKELEELSRNNRIAERLAQLKMK</sequence>